<comment type="caution">
    <text evidence="7">The sequence shown here is derived from an EMBL/GenBank/DDBJ whole genome shotgun (WGS) entry which is preliminary data.</text>
</comment>
<keyword evidence="4 6" id="KW-0811">Translocation</keyword>
<dbReference type="HAMAP" id="MF_00821">
    <property type="entry name" value="SecB"/>
    <property type="match status" value="1"/>
</dbReference>
<evidence type="ECO:0000313" key="8">
    <source>
        <dbReference type="Proteomes" id="UP000244810"/>
    </source>
</evidence>
<dbReference type="GO" id="GO:0051262">
    <property type="term" value="P:protein tetramerization"/>
    <property type="evidence" value="ECO:0007669"/>
    <property type="project" value="InterPro"/>
</dbReference>
<protein>
    <recommendedName>
        <fullName evidence="6">Protein-export protein SecB</fullName>
    </recommendedName>
</protein>
<keyword evidence="6" id="KW-0963">Cytoplasm</keyword>
<comment type="subunit">
    <text evidence="6">Homotetramer, a dimer of dimers. One homotetramer interacts with 1 SecA dimer.</text>
</comment>
<comment type="similarity">
    <text evidence="1 6">Belongs to the SecB family.</text>
</comment>
<accession>A0A2T7UUD9</accession>
<dbReference type="PRINTS" id="PR01594">
    <property type="entry name" value="SECBCHAPRONE"/>
</dbReference>
<proteinExistence type="inferred from homology"/>
<evidence type="ECO:0000256" key="2">
    <source>
        <dbReference type="ARBA" id="ARBA00022448"/>
    </source>
</evidence>
<comment type="function">
    <text evidence="6">One of the proteins required for the normal export of preproteins out of the cell cytoplasm. It is a molecular chaperone that binds to a subset of precursor proteins, maintaining them in a translocation-competent state. It also specifically binds to its receptor SecA.</text>
</comment>
<dbReference type="EMBL" id="QDDR01000003">
    <property type="protein sequence ID" value="PVE48198.1"/>
    <property type="molecule type" value="Genomic_DNA"/>
</dbReference>
<dbReference type="RefSeq" id="WP_107751571.1">
    <property type="nucleotide sequence ID" value="NZ_QBKF01000004.1"/>
</dbReference>
<dbReference type="Proteomes" id="UP000244810">
    <property type="component" value="Unassembled WGS sequence"/>
</dbReference>
<dbReference type="Gene3D" id="3.10.420.10">
    <property type="entry name" value="SecB-like"/>
    <property type="match status" value="1"/>
</dbReference>
<dbReference type="AlphaFoldDB" id="A0A2T7UUD9"/>
<evidence type="ECO:0000256" key="3">
    <source>
        <dbReference type="ARBA" id="ARBA00022927"/>
    </source>
</evidence>
<dbReference type="SUPFAM" id="SSF54611">
    <property type="entry name" value="SecB-like"/>
    <property type="match status" value="1"/>
</dbReference>
<dbReference type="InterPro" id="IPR003708">
    <property type="entry name" value="SecB"/>
</dbReference>
<sequence length="168" mass="18517">MAATGNGADPQGAAAPGAQPQVKFQVLAQFVRDLSFENAVVRGAGVMPQGQPDIQVQVSLDAKKREADGHYEVISKYKVESKIKDTGQTLYLVELEYGGIFLIEGLPQDQMHPFLLIECPRIVFPFARRIIADVTRDGGFPPLNLDMIDFMGMYRQQLTRQQAPAPQA</sequence>
<organism evidence="7 8">
    <name type="scientific">Pararhodobacter aggregans</name>
    <dbReference type="NCBI Taxonomy" id="404875"/>
    <lineage>
        <taxon>Bacteria</taxon>
        <taxon>Pseudomonadati</taxon>
        <taxon>Pseudomonadota</taxon>
        <taxon>Alphaproteobacteria</taxon>
        <taxon>Rhodobacterales</taxon>
        <taxon>Paracoccaceae</taxon>
        <taxon>Pararhodobacter</taxon>
    </lineage>
</organism>
<keyword evidence="8" id="KW-1185">Reference proteome</keyword>
<keyword evidence="5 6" id="KW-0143">Chaperone</keyword>
<name>A0A2T7UUD9_9RHOB</name>
<dbReference type="GO" id="GO:0005737">
    <property type="term" value="C:cytoplasm"/>
    <property type="evidence" value="ECO:0007669"/>
    <property type="project" value="UniProtKB-SubCell"/>
</dbReference>
<evidence type="ECO:0000313" key="7">
    <source>
        <dbReference type="EMBL" id="PVE48198.1"/>
    </source>
</evidence>
<keyword evidence="3 6" id="KW-0653">Protein transport</keyword>
<dbReference type="InterPro" id="IPR035958">
    <property type="entry name" value="SecB-like_sf"/>
</dbReference>
<keyword evidence="2 6" id="KW-0813">Transport</keyword>
<dbReference type="Pfam" id="PF02556">
    <property type="entry name" value="SecB"/>
    <property type="match status" value="1"/>
</dbReference>
<reference evidence="7 8" key="1">
    <citation type="journal article" date="2011" name="Syst. Appl. Microbiol.">
        <title>Defluviimonas denitrificans gen. nov., sp. nov., and Pararhodobacter aggregans gen. nov., sp. nov., non-phototrophic Rhodobacteraceae from the biofilter of a marine aquaculture.</title>
        <authorList>
            <person name="Foesel B.U."/>
            <person name="Drake H.L."/>
            <person name="Schramm A."/>
        </authorList>
    </citation>
    <scope>NUCLEOTIDE SEQUENCE [LARGE SCALE GENOMIC DNA]</scope>
    <source>
        <strain evidence="7 8">D1-19</strain>
    </source>
</reference>
<dbReference type="PANTHER" id="PTHR36918:SF1">
    <property type="entry name" value="PROTEIN-EXPORT PROTEIN SECB"/>
    <property type="match status" value="1"/>
</dbReference>
<evidence type="ECO:0000256" key="4">
    <source>
        <dbReference type="ARBA" id="ARBA00023010"/>
    </source>
</evidence>
<dbReference type="GO" id="GO:0006457">
    <property type="term" value="P:protein folding"/>
    <property type="evidence" value="ECO:0007669"/>
    <property type="project" value="UniProtKB-UniRule"/>
</dbReference>
<evidence type="ECO:0000256" key="1">
    <source>
        <dbReference type="ARBA" id="ARBA00009990"/>
    </source>
</evidence>
<dbReference type="NCBIfam" id="NF004392">
    <property type="entry name" value="PRK05751.1-3"/>
    <property type="match status" value="1"/>
</dbReference>
<evidence type="ECO:0000256" key="5">
    <source>
        <dbReference type="ARBA" id="ARBA00023186"/>
    </source>
</evidence>
<dbReference type="PANTHER" id="PTHR36918">
    <property type="match status" value="1"/>
</dbReference>
<dbReference type="OrthoDB" id="9795145at2"/>
<dbReference type="GO" id="GO:0015031">
    <property type="term" value="P:protein transport"/>
    <property type="evidence" value="ECO:0007669"/>
    <property type="project" value="UniProtKB-UniRule"/>
</dbReference>
<evidence type="ECO:0000256" key="6">
    <source>
        <dbReference type="HAMAP-Rule" id="MF_00821"/>
    </source>
</evidence>
<gene>
    <name evidence="6" type="primary">secB</name>
    <name evidence="7" type="ORF">DDE23_08700</name>
</gene>
<dbReference type="NCBIfam" id="TIGR00809">
    <property type="entry name" value="secB"/>
    <property type="match status" value="1"/>
</dbReference>
<dbReference type="GO" id="GO:0051082">
    <property type="term" value="F:unfolded protein binding"/>
    <property type="evidence" value="ECO:0007669"/>
    <property type="project" value="InterPro"/>
</dbReference>
<comment type="subcellular location">
    <subcellularLocation>
        <location evidence="6">Cytoplasm</location>
    </subcellularLocation>
</comment>